<dbReference type="InterPro" id="IPR029063">
    <property type="entry name" value="SAM-dependent_MTases_sf"/>
</dbReference>
<keyword evidence="2" id="KW-0809">Transit peptide</keyword>
<keyword evidence="3" id="KW-0408">Iron</keyword>
<dbReference type="STRING" id="504798.SAMN05421871_106290"/>
<keyword evidence="5" id="KW-0808">Transferase</keyword>
<evidence type="ECO:0000256" key="2">
    <source>
        <dbReference type="ARBA" id="ARBA00022946"/>
    </source>
</evidence>
<dbReference type="PANTHER" id="PTHR13184:SF5">
    <property type="entry name" value="METHYLTRANSFERASE-LIKE PROTEIN 17, MITOCHONDRIAL"/>
    <property type="match status" value="1"/>
</dbReference>
<evidence type="ECO:0000256" key="3">
    <source>
        <dbReference type="ARBA" id="ARBA00023004"/>
    </source>
</evidence>
<sequence>MSTLPAELAGALDDALGRFPTSQVTDAVEALIQLYRGGVDPSSLVLDKDLTVAAYAAYRMPATFAAVSAALRHAAALAPEFQPTSMVDVGGGTGTSVWAAQSVWPSLAEVTVLEQSAPAIALGRKLAERSSALAVRSARWERAVIGSSVAKPAADLVTLSYVLGELAESSRAEVVRSLAQDAGLLVLVEPGTPAGYERIVAARDLLIADGMKVLAPCPHERACPIPRGQDWCHFAERLNRTALHRRIKSATLAHEDEKYSYVALTRADLPHVDNRVLRHPFKRKGLVSLKLCTDADGLAEVKITKRDPAAYKRARDVEWGDGWSADT</sequence>
<dbReference type="Gene3D" id="3.40.50.150">
    <property type="entry name" value="Vaccinia Virus protein VP39"/>
    <property type="match status" value="1"/>
</dbReference>
<dbReference type="GO" id="GO:0003735">
    <property type="term" value="F:structural constituent of ribosome"/>
    <property type="evidence" value="ECO:0007669"/>
    <property type="project" value="TreeGrafter"/>
</dbReference>
<dbReference type="GO" id="GO:0051536">
    <property type="term" value="F:iron-sulfur cluster binding"/>
    <property type="evidence" value="ECO:0007669"/>
    <property type="project" value="UniProtKB-KW"/>
</dbReference>
<dbReference type="GO" id="GO:0046872">
    <property type="term" value="F:metal ion binding"/>
    <property type="evidence" value="ECO:0007669"/>
    <property type="project" value="UniProtKB-KW"/>
</dbReference>
<keyword evidence="5" id="KW-0689">Ribosomal protein</keyword>
<evidence type="ECO:0000256" key="4">
    <source>
        <dbReference type="ARBA" id="ARBA00023014"/>
    </source>
</evidence>
<dbReference type="PANTHER" id="PTHR13184">
    <property type="entry name" value="37S RIBOSOMAL PROTEIN S22"/>
    <property type="match status" value="1"/>
</dbReference>
<keyword evidence="5" id="KW-0687">Ribonucleoprotein</keyword>
<dbReference type="GO" id="GO:0008168">
    <property type="term" value="F:methyltransferase activity"/>
    <property type="evidence" value="ECO:0007669"/>
    <property type="project" value="UniProtKB-KW"/>
</dbReference>
<name>A0A1H0PK80_9PSEU</name>
<dbReference type="GO" id="GO:0015935">
    <property type="term" value="C:small ribosomal subunit"/>
    <property type="evidence" value="ECO:0007669"/>
    <property type="project" value="TreeGrafter"/>
</dbReference>
<keyword evidence="4" id="KW-0411">Iron-sulfur</keyword>
<gene>
    <name evidence="5" type="ORF">SAMN05192558_106162</name>
</gene>
<dbReference type="Proteomes" id="UP000199651">
    <property type="component" value="Unassembled WGS sequence"/>
</dbReference>
<reference evidence="6" key="1">
    <citation type="submission" date="2016-10" db="EMBL/GenBank/DDBJ databases">
        <authorList>
            <person name="Varghese N."/>
            <person name="Submissions S."/>
        </authorList>
    </citation>
    <scope>NUCLEOTIDE SEQUENCE [LARGE SCALE GENOMIC DNA]</scope>
    <source>
        <strain evidence="6">IBRC-M 10655</strain>
    </source>
</reference>
<dbReference type="Pfam" id="PF09243">
    <property type="entry name" value="Rsm22"/>
    <property type="match status" value="1"/>
</dbReference>
<dbReference type="EMBL" id="FNJB01000006">
    <property type="protein sequence ID" value="SDP05491.1"/>
    <property type="molecule type" value="Genomic_DNA"/>
</dbReference>
<dbReference type="InterPro" id="IPR015324">
    <property type="entry name" value="Ribosomal_Rsm22-like"/>
</dbReference>
<dbReference type="SUPFAM" id="SSF53335">
    <property type="entry name" value="S-adenosyl-L-methionine-dependent methyltransferases"/>
    <property type="match status" value="1"/>
</dbReference>
<dbReference type="AlphaFoldDB" id="A0A1H0PK80"/>
<dbReference type="GO" id="GO:0032259">
    <property type="term" value="P:methylation"/>
    <property type="evidence" value="ECO:0007669"/>
    <property type="project" value="UniProtKB-KW"/>
</dbReference>
<organism evidence="5 6">
    <name type="scientific">Actinokineospora alba</name>
    <dbReference type="NCBI Taxonomy" id="504798"/>
    <lineage>
        <taxon>Bacteria</taxon>
        <taxon>Bacillati</taxon>
        <taxon>Actinomycetota</taxon>
        <taxon>Actinomycetes</taxon>
        <taxon>Pseudonocardiales</taxon>
        <taxon>Pseudonocardiaceae</taxon>
        <taxon>Actinokineospora</taxon>
    </lineage>
</organism>
<keyword evidence="5" id="KW-0489">Methyltransferase</keyword>
<accession>A0A1H0PK80</accession>
<keyword evidence="6" id="KW-1185">Reference proteome</keyword>
<keyword evidence="1" id="KW-0479">Metal-binding</keyword>
<dbReference type="GO" id="GO:0006412">
    <property type="term" value="P:translation"/>
    <property type="evidence" value="ECO:0007669"/>
    <property type="project" value="InterPro"/>
</dbReference>
<evidence type="ECO:0000313" key="6">
    <source>
        <dbReference type="Proteomes" id="UP000199651"/>
    </source>
</evidence>
<proteinExistence type="predicted"/>
<dbReference type="InterPro" id="IPR052571">
    <property type="entry name" value="Mt_RNA_Methyltransferase"/>
</dbReference>
<protein>
    <submittedName>
        <fullName evidence="5">Ribosomal protein RSM22 (Predicted rRNA methylase)</fullName>
    </submittedName>
</protein>
<dbReference type="RefSeq" id="WP_091376124.1">
    <property type="nucleotide sequence ID" value="NZ_FNDV01000006.1"/>
</dbReference>
<evidence type="ECO:0000313" key="5">
    <source>
        <dbReference type="EMBL" id="SDP05491.1"/>
    </source>
</evidence>
<evidence type="ECO:0000256" key="1">
    <source>
        <dbReference type="ARBA" id="ARBA00022723"/>
    </source>
</evidence>
<dbReference type="OrthoDB" id="9799639at2"/>